<dbReference type="AlphaFoldDB" id="A0A0G1VSI1"/>
<reference evidence="2 3" key="1">
    <citation type="journal article" date="2015" name="Nature">
        <title>rRNA introns, odd ribosomes, and small enigmatic genomes across a large radiation of phyla.</title>
        <authorList>
            <person name="Brown C.T."/>
            <person name="Hug L.A."/>
            <person name="Thomas B.C."/>
            <person name="Sharon I."/>
            <person name="Castelle C.J."/>
            <person name="Singh A."/>
            <person name="Wilkins M.J."/>
            <person name="Williams K.H."/>
            <person name="Banfield J.F."/>
        </authorList>
    </citation>
    <scope>NUCLEOTIDE SEQUENCE [LARGE SCALE GENOMIC DNA]</scope>
</reference>
<dbReference type="EMBL" id="LCQB01000001">
    <property type="protein sequence ID" value="KKW09426.1"/>
    <property type="molecule type" value="Genomic_DNA"/>
</dbReference>
<evidence type="ECO:0000313" key="3">
    <source>
        <dbReference type="Proteomes" id="UP000033825"/>
    </source>
</evidence>
<organism evidence="2 3">
    <name type="scientific">Candidatus Kaiserbacteria bacterium GW2011_GWA2_49_56</name>
    <dbReference type="NCBI Taxonomy" id="1618670"/>
    <lineage>
        <taxon>Bacteria</taxon>
        <taxon>Candidatus Kaiseribacteriota</taxon>
    </lineage>
</organism>
<keyword evidence="1" id="KW-0472">Membrane</keyword>
<proteinExistence type="predicted"/>
<gene>
    <name evidence="2" type="ORF">UY46_C0001G0006</name>
</gene>
<keyword evidence="1" id="KW-0812">Transmembrane</keyword>
<accession>A0A0G1VSI1</accession>
<dbReference type="Proteomes" id="UP000033825">
    <property type="component" value="Unassembled WGS sequence"/>
</dbReference>
<comment type="caution">
    <text evidence="2">The sequence shown here is derived from an EMBL/GenBank/DDBJ whole genome shotgun (WGS) entry which is preliminary data.</text>
</comment>
<keyword evidence="1" id="KW-1133">Transmembrane helix</keyword>
<name>A0A0G1VSI1_9BACT</name>
<feature type="transmembrane region" description="Helical" evidence="1">
    <location>
        <begin position="35"/>
        <end position="55"/>
    </location>
</feature>
<evidence type="ECO:0000313" key="2">
    <source>
        <dbReference type="EMBL" id="KKW09426.1"/>
    </source>
</evidence>
<evidence type="ECO:0000256" key="1">
    <source>
        <dbReference type="SAM" id="Phobius"/>
    </source>
</evidence>
<sequence length="96" mass="10736">MTPEERQLLIQTHRLVEENNALLRKMRRSAIVGRVIHLLYWAIIIGFSVGAYYVIQPYVDQIRGIYDGFKGNVESVKGSAASALSGVGELFQNIGE</sequence>
<protein>
    <submittedName>
        <fullName evidence="2">Uncharacterized protein</fullName>
    </submittedName>
</protein>